<organism evidence="5 6">
    <name type="scientific">Acidocella aminolytica 101 = DSM 11237</name>
    <dbReference type="NCBI Taxonomy" id="1120923"/>
    <lineage>
        <taxon>Bacteria</taxon>
        <taxon>Pseudomonadati</taxon>
        <taxon>Pseudomonadota</taxon>
        <taxon>Alphaproteobacteria</taxon>
        <taxon>Acetobacterales</taxon>
        <taxon>Acidocellaceae</taxon>
        <taxon>Acidocella</taxon>
    </lineage>
</organism>
<dbReference type="GO" id="GO:0003904">
    <property type="term" value="F:deoxyribodipyrimidine photo-lyase activity"/>
    <property type="evidence" value="ECO:0007669"/>
    <property type="project" value="TreeGrafter"/>
</dbReference>
<dbReference type="GO" id="GO:0071949">
    <property type="term" value="F:FAD binding"/>
    <property type="evidence" value="ECO:0007669"/>
    <property type="project" value="TreeGrafter"/>
</dbReference>
<reference evidence="5 6" key="1">
    <citation type="submission" date="2012-11" db="EMBL/GenBank/DDBJ databases">
        <title>Whole genome sequence of Acidocella aminolytica 101 = DSM 11237.</title>
        <authorList>
            <person name="Azuma Y."/>
            <person name="Higashiura N."/>
            <person name="Hirakawa H."/>
            <person name="Matsushita K."/>
        </authorList>
    </citation>
    <scope>NUCLEOTIDE SEQUENCE [LARGE SCALE GENOMIC DNA]</scope>
    <source>
        <strain evidence="6">101 / DSM 11237</strain>
    </source>
</reference>
<dbReference type="Gene3D" id="1.10.579.10">
    <property type="entry name" value="DNA Cyclobutane Dipyrimidine Photolyase, subunit A, domain 3"/>
    <property type="match status" value="1"/>
</dbReference>
<dbReference type="RefSeq" id="WP_082075535.1">
    <property type="nucleotide sequence ID" value="NZ_BANC01000001.1"/>
</dbReference>
<proteinExistence type="predicted"/>
<dbReference type="InterPro" id="IPR005101">
    <property type="entry name" value="Cryptochr/Photolyase_FAD-bd"/>
</dbReference>
<evidence type="ECO:0000256" key="2">
    <source>
        <dbReference type="ARBA" id="ARBA00022827"/>
    </source>
</evidence>
<dbReference type="PANTHER" id="PTHR11455:SF9">
    <property type="entry name" value="CRYPTOCHROME CIRCADIAN CLOCK 5 ISOFORM X1"/>
    <property type="match status" value="1"/>
</dbReference>
<evidence type="ECO:0000259" key="4">
    <source>
        <dbReference type="Pfam" id="PF03441"/>
    </source>
</evidence>
<dbReference type="OrthoDB" id="9772484at2"/>
<dbReference type="GO" id="GO:0009416">
    <property type="term" value="P:response to light stimulus"/>
    <property type="evidence" value="ECO:0007669"/>
    <property type="project" value="TreeGrafter"/>
</dbReference>
<keyword evidence="1 3" id="KW-0285">Flavoprotein</keyword>
<dbReference type="Gene3D" id="1.25.40.80">
    <property type="match status" value="1"/>
</dbReference>
<dbReference type="InterPro" id="IPR036134">
    <property type="entry name" value="Crypto/Photolyase_FAD-like_sf"/>
</dbReference>
<evidence type="ECO:0000313" key="6">
    <source>
        <dbReference type="Proteomes" id="UP000032668"/>
    </source>
</evidence>
<keyword evidence="2 3" id="KW-0274">FAD</keyword>
<dbReference type="SUPFAM" id="SSF48173">
    <property type="entry name" value="Cryptochrome/photolyase FAD-binding domain"/>
    <property type="match status" value="1"/>
</dbReference>
<dbReference type="Proteomes" id="UP000032668">
    <property type="component" value="Unassembled WGS sequence"/>
</dbReference>
<keyword evidence="6" id="KW-1185">Reference proteome</keyword>
<accession>A0A0D6PA82</accession>
<name>A0A0D6PA82_9PROT</name>
<feature type="domain" description="Cryptochrome/DNA photolyase FAD-binding" evidence="4">
    <location>
        <begin position="76"/>
        <end position="200"/>
    </location>
</feature>
<dbReference type="PANTHER" id="PTHR11455">
    <property type="entry name" value="CRYPTOCHROME"/>
    <property type="match status" value="1"/>
</dbReference>
<dbReference type="STRING" id="1120923.SAMN02746095_03336"/>
<dbReference type="InterPro" id="IPR002081">
    <property type="entry name" value="Cryptochrome/DNA_photolyase_1"/>
</dbReference>
<feature type="binding site" evidence="3">
    <location>
        <begin position="176"/>
        <end position="178"/>
    </location>
    <ligand>
        <name>FAD</name>
        <dbReference type="ChEBI" id="CHEBI:57692"/>
    </ligand>
</feature>
<comment type="caution">
    <text evidence="5">The sequence shown here is derived from an EMBL/GenBank/DDBJ whole genome shotgun (WGS) entry which is preliminary data.</text>
</comment>
<protein>
    <recommendedName>
        <fullName evidence="4">Cryptochrome/DNA photolyase FAD-binding domain-containing protein</fullName>
    </recommendedName>
</protein>
<sequence>MAEPPSPTRVAGLARLDVFAPRAGRAYALGRNIDPGPDQPAAVSGLSPYVRHRLVTEEEIILAVLTRHSPAAAEKFIQEVFWRSYWKGWLELRPSLWRDYNARLDACRRDPALMERVARATRGESGVACFDTWMHELSQTGLLHNHTRMWFASIWCFTLGLPWVLGADLFLHHLLDADVASNLLSWRWVAGIQTPGKHYVARAENIDRCTNGRFAPYGLLNEAPLPLMEASPAAVAGLPPVPPLPAGRVGLLLHEDDLGVHNLALGGLQPVAVAGVAAPHRRSPQGASRAASAWAHQALADALAAAERRFNLPACTLREPEIAAWVDEQGLTAVITPWAPVGWTADYLACVEANLAAVGIPLIRHRRAWDEACWPLARRGFFAFKAHIPDLIVRLLPKDGPTP</sequence>
<dbReference type="Pfam" id="PF03441">
    <property type="entry name" value="FAD_binding_7"/>
    <property type="match status" value="1"/>
</dbReference>
<dbReference type="GO" id="GO:0003677">
    <property type="term" value="F:DNA binding"/>
    <property type="evidence" value="ECO:0007669"/>
    <property type="project" value="TreeGrafter"/>
</dbReference>
<feature type="binding site" evidence="3">
    <location>
        <position position="76"/>
    </location>
    <ligand>
        <name>FAD</name>
        <dbReference type="ChEBI" id="CHEBI:57692"/>
    </ligand>
</feature>
<dbReference type="EMBL" id="BANC01000001">
    <property type="protein sequence ID" value="GAN78587.1"/>
    <property type="molecule type" value="Genomic_DNA"/>
</dbReference>
<evidence type="ECO:0000256" key="3">
    <source>
        <dbReference type="PIRSR" id="PIRSR602081-1"/>
    </source>
</evidence>
<evidence type="ECO:0000256" key="1">
    <source>
        <dbReference type="ARBA" id="ARBA00022630"/>
    </source>
</evidence>
<gene>
    <name evidence="5" type="ORF">Aam_001_019</name>
</gene>
<comment type="cofactor">
    <cofactor evidence="3">
        <name>FAD</name>
        <dbReference type="ChEBI" id="CHEBI:57692"/>
    </cofactor>
    <text evidence="3">Binds 1 FAD per subunit.</text>
</comment>
<evidence type="ECO:0000313" key="5">
    <source>
        <dbReference type="EMBL" id="GAN78587.1"/>
    </source>
</evidence>
<dbReference type="AlphaFoldDB" id="A0A0D6PA82"/>
<feature type="binding site" evidence="3">
    <location>
        <position position="27"/>
    </location>
    <ligand>
        <name>FAD</name>
        <dbReference type="ChEBI" id="CHEBI:57692"/>
    </ligand>
</feature>